<feature type="compositionally biased region" description="Polar residues" evidence="1">
    <location>
        <begin position="12"/>
        <end position="28"/>
    </location>
</feature>
<dbReference type="Proteomes" id="UP000316079">
    <property type="component" value="Unassembled WGS sequence"/>
</dbReference>
<dbReference type="EMBL" id="SRMA01009849">
    <property type="protein sequence ID" value="TRZ03403.1"/>
    <property type="molecule type" value="Genomic_DNA"/>
</dbReference>
<evidence type="ECO:0000313" key="3">
    <source>
        <dbReference type="Proteomes" id="UP000316079"/>
    </source>
</evidence>
<dbReference type="OrthoDB" id="7280391at2759"/>
<name>A0A553RMJ0_9TELE</name>
<organism evidence="2 3">
    <name type="scientific">Danionella cerebrum</name>
    <dbReference type="NCBI Taxonomy" id="2873325"/>
    <lineage>
        <taxon>Eukaryota</taxon>
        <taxon>Metazoa</taxon>
        <taxon>Chordata</taxon>
        <taxon>Craniata</taxon>
        <taxon>Vertebrata</taxon>
        <taxon>Euteleostomi</taxon>
        <taxon>Actinopterygii</taxon>
        <taxon>Neopterygii</taxon>
        <taxon>Teleostei</taxon>
        <taxon>Ostariophysi</taxon>
        <taxon>Cypriniformes</taxon>
        <taxon>Danionidae</taxon>
        <taxon>Danioninae</taxon>
        <taxon>Danionella</taxon>
    </lineage>
</organism>
<keyword evidence="3" id="KW-1185">Reference proteome</keyword>
<feature type="non-terminal residue" evidence="2">
    <location>
        <position position="1"/>
    </location>
</feature>
<evidence type="ECO:0000313" key="2">
    <source>
        <dbReference type="EMBL" id="TRZ03403.1"/>
    </source>
</evidence>
<gene>
    <name evidence="2" type="ORF">DNTS_010948</name>
</gene>
<accession>A0A553RMJ0</accession>
<dbReference type="STRING" id="623744.A0A553RMJ0"/>
<feature type="region of interest" description="Disordered" evidence="1">
    <location>
        <begin position="1"/>
        <end position="28"/>
    </location>
</feature>
<reference evidence="2 3" key="1">
    <citation type="journal article" date="2019" name="Sci. Data">
        <title>Hybrid genome assembly and annotation of Danionella translucida.</title>
        <authorList>
            <person name="Kadobianskyi M."/>
            <person name="Schulze L."/>
            <person name="Schuelke M."/>
            <person name="Judkewitz B."/>
        </authorList>
    </citation>
    <scope>NUCLEOTIDE SEQUENCE [LARGE SCALE GENOMIC DNA]</scope>
    <source>
        <strain evidence="2 3">Bolton</strain>
    </source>
</reference>
<dbReference type="AlphaFoldDB" id="A0A553RMJ0"/>
<protein>
    <submittedName>
        <fullName evidence="2">Uncharacterized protein</fullName>
    </submittedName>
</protein>
<feature type="non-terminal residue" evidence="2">
    <location>
        <position position="80"/>
    </location>
</feature>
<comment type="caution">
    <text evidence="2">The sequence shown here is derived from an EMBL/GenBank/DDBJ whole genome shotgun (WGS) entry which is preliminary data.</text>
</comment>
<evidence type="ECO:0000256" key="1">
    <source>
        <dbReference type="SAM" id="MobiDB-lite"/>
    </source>
</evidence>
<proteinExistence type="predicted"/>
<sequence>HAPHSDRKQQKKNTSSSGDRKNTSSLLATMSVPDYMQCAEDHQTVLVVVQPVGIVHEDQFFRIYKRITSVNQVTIRDSQR</sequence>